<dbReference type="Gene3D" id="2.30.30.40">
    <property type="entry name" value="SH3 Domains"/>
    <property type="match status" value="1"/>
</dbReference>
<sequence length="248" mass="26995">MSEERAQRAANNKSLRLIKTELEALAERGFISDDQYDTIINALPAEASLNARPTPTPAPNTSYSEANSSTDRNSPHAPPSYQQAQHHQPPPPPPPSNHREIAHAVALWAYVTPDARDLNLQPGDSISVTEFVNAEWWMGKNIRSGEEGVFPSNYIRRENFPSSLAQAQPQQNAYYGDQKQAQQYQPGPSNPYNNPVPPVAIAEQPQQPEEGKPNKAGEMGKKFGSKLGNAAIFGAGATIGGNIVNSIF</sequence>
<evidence type="ECO:0000256" key="1">
    <source>
        <dbReference type="ARBA" id="ARBA00022443"/>
    </source>
</evidence>
<proteinExistence type="predicted"/>
<feature type="region of interest" description="Disordered" evidence="3">
    <location>
        <begin position="45"/>
        <end position="99"/>
    </location>
</feature>
<dbReference type="OrthoDB" id="6250593at2759"/>
<evidence type="ECO:0000256" key="2">
    <source>
        <dbReference type="PROSITE-ProRule" id="PRU00192"/>
    </source>
</evidence>
<dbReference type="SUPFAM" id="SSF50044">
    <property type="entry name" value="SH3-domain"/>
    <property type="match status" value="1"/>
</dbReference>
<dbReference type="eggNOG" id="KOG3601">
    <property type="taxonomic scope" value="Eukaryota"/>
</dbReference>
<feature type="compositionally biased region" description="Polar residues" evidence="3">
    <location>
        <begin position="62"/>
        <end position="72"/>
    </location>
</feature>
<evidence type="ECO:0000256" key="3">
    <source>
        <dbReference type="SAM" id="MobiDB-lite"/>
    </source>
</evidence>
<dbReference type="EMBL" id="KV441402">
    <property type="protein sequence ID" value="OAF56873.1"/>
    <property type="molecule type" value="Genomic_DNA"/>
</dbReference>
<dbReference type="PANTHER" id="PTHR45929">
    <property type="entry name" value="JAK PATHWAY SIGNAL TRANSDUCTION ADAPTOR MOLECULE"/>
    <property type="match status" value="1"/>
</dbReference>
<accession>A0A177A6V1</accession>
<dbReference type="RefSeq" id="XP_024322164.1">
    <property type="nucleotide sequence ID" value="XM_024470619.1"/>
</dbReference>
<evidence type="ECO:0000313" key="5">
    <source>
        <dbReference type="EMBL" id="OAF56873.1"/>
    </source>
</evidence>
<feature type="compositionally biased region" description="Polar residues" evidence="3">
    <location>
        <begin position="170"/>
        <end position="185"/>
    </location>
</feature>
<dbReference type="AlphaFoldDB" id="A0A177A6V1"/>
<protein>
    <recommendedName>
        <fullName evidence="4">SH3 domain-containing protein</fullName>
    </recommendedName>
</protein>
<dbReference type="Proteomes" id="UP000077154">
    <property type="component" value="Unassembled WGS sequence"/>
</dbReference>
<keyword evidence="1 2" id="KW-0728">SH3 domain</keyword>
<reference evidence="5" key="1">
    <citation type="submission" date="2016-03" db="EMBL/GenBank/DDBJ databases">
        <title>Updated assembly of Pseudogymnoascus destructans, the fungus causing white-nose syndrome of bats.</title>
        <authorList>
            <person name="Palmer J.M."/>
            <person name="Drees K.P."/>
            <person name="Foster J.T."/>
            <person name="Lindner D.L."/>
        </authorList>
    </citation>
    <scope>NUCLEOTIDE SEQUENCE [LARGE SCALE GENOMIC DNA]</scope>
    <source>
        <strain evidence="5">20631-21</strain>
    </source>
</reference>
<feature type="domain" description="SH3" evidence="4">
    <location>
        <begin position="99"/>
        <end position="160"/>
    </location>
</feature>
<dbReference type="InterPro" id="IPR050670">
    <property type="entry name" value="STAM"/>
</dbReference>
<dbReference type="InterPro" id="IPR001452">
    <property type="entry name" value="SH3_domain"/>
</dbReference>
<dbReference type="Pfam" id="PF00018">
    <property type="entry name" value="SH3_1"/>
    <property type="match status" value="1"/>
</dbReference>
<organism evidence="5">
    <name type="scientific">Pseudogymnoascus destructans</name>
    <dbReference type="NCBI Taxonomy" id="655981"/>
    <lineage>
        <taxon>Eukaryota</taxon>
        <taxon>Fungi</taxon>
        <taxon>Dikarya</taxon>
        <taxon>Ascomycota</taxon>
        <taxon>Pezizomycotina</taxon>
        <taxon>Leotiomycetes</taxon>
        <taxon>Thelebolales</taxon>
        <taxon>Thelebolaceae</taxon>
        <taxon>Pseudogymnoascus</taxon>
    </lineage>
</organism>
<name>A0A177A6V1_9PEZI</name>
<dbReference type="CDD" id="cd00174">
    <property type="entry name" value="SH3"/>
    <property type="match status" value="1"/>
</dbReference>
<dbReference type="GeneID" id="36290089"/>
<evidence type="ECO:0000259" key="4">
    <source>
        <dbReference type="PROSITE" id="PS50002"/>
    </source>
</evidence>
<dbReference type="VEuPathDB" id="FungiDB:GMDG_08363"/>
<gene>
    <name evidence="5" type="ORF">VC83_07039</name>
</gene>
<dbReference type="PROSITE" id="PS50002">
    <property type="entry name" value="SH3"/>
    <property type="match status" value="1"/>
</dbReference>
<dbReference type="InterPro" id="IPR036028">
    <property type="entry name" value="SH3-like_dom_sf"/>
</dbReference>
<dbReference type="SMART" id="SM00326">
    <property type="entry name" value="SH3"/>
    <property type="match status" value="1"/>
</dbReference>
<feature type="region of interest" description="Disordered" evidence="3">
    <location>
        <begin position="170"/>
        <end position="221"/>
    </location>
</feature>
<dbReference type="PANTHER" id="PTHR45929:SF7">
    <property type="entry name" value="LAS SEVENTEEN-BINDING PROTEIN 1"/>
    <property type="match status" value="1"/>
</dbReference>
<feature type="compositionally biased region" description="Basic and acidic residues" evidence="3">
    <location>
        <begin position="209"/>
        <end position="221"/>
    </location>
</feature>